<dbReference type="OrthoDB" id="53505at2"/>
<dbReference type="PANTHER" id="PTHR43798:SF33">
    <property type="entry name" value="HYDROLASE, PUTATIVE (AFU_ORTHOLOGUE AFUA_2G14860)-RELATED"/>
    <property type="match status" value="1"/>
</dbReference>
<dbReference type="EMBL" id="LWAF01000023">
    <property type="protein sequence ID" value="ODN29725.1"/>
    <property type="molecule type" value="Genomic_DNA"/>
</dbReference>
<dbReference type="PRINTS" id="PR00412">
    <property type="entry name" value="EPOXHYDRLASE"/>
</dbReference>
<proteinExistence type="predicted"/>
<protein>
    <submittedName>
        <fullName evidence="2">Alpha/beta hydrolase</fullName>
    </submittedName>
</protein>
<dbReference type="PANTHER" id="PTHR43798">
    <property type="entry name" value="MONOACYLGLYCEROL LIPASE"/>
    <property type="match status" value="1"/>
</dbReference>
<dbReference type="GO" id="GO:0046464">
    <property type="term" value="P:acylglycerol catabolic process"/>
    <property type="evidence" value="ECO:0007669"/>
    <property type="project" value="TreeGrafter"/>
</dbReference>
<reference evidence="3" key="1">
    <citation type="submission" date="2016-04" db="EMBL/GenBank/DDBJ databases">
        <title>The genome sequence project of a novel Fervidobacterium isolate from a hot spring in Thailand.</title>
        <authorList>
            <person name="Gonzalez J.M."/>
            <person name="Cuecas A."/>
            <person name="Kanoksilapatham W."/>
        </authorList>
    </citation>
    <scope>NUCLEOTIDE SEQUENCE [LARGE SCALE GENOMIC DNA]</scope>
    <source>
        <strain evidence="3">FC2004</strain>
    </source>
</reference>
<dbReference type="SUPFAM" id="SSF53474">
    <property type="entry name" value="alpha/beta-Hydrolases"/>
    <property type="match status" value="1"/>
</dbReference>
<dbReference type="Pfam" id="PF00561">
    <property type="entry name" value="Abhydrolase_1"/>
    <property type="match status" value="1"/>
</dbReference>
<dbReference type="GO" id="GO:0016020">
    <property type="term" value="C:membrane"/>
    <property type="evidence" value="ECO:0007669"/>
    <property type="project" value="TreeGrafter"/>
</dbReference>
<dbReference type="InterPro" id="IPR000639">
    <property type="entry name" value="Epox_hydrolase-like"/>
</dbReference>
<dbReference type="STRING" id="1008305.A4H02_09260"/>
<dbReference type="AlphaFoldDB" id="A0A1E3G0H7"/>
<name>A0A1E3G0H7_9BACT</name>
<dbReference type="GO" id="GO:0047372">
    <property type="term" value="F:monoacylglycerol lipase activity"/>
    <property type="evidence" value="ECO:0007669"/>
    <property type="project" value="TreeGrafter"/>
</dbReference>
<comment type="caution">
    <text evidence="2">The sequence shown here is derived from an EMBL/GenBank/DDBJ whole genome shotgun (WGS) entry which is preliminary data.</text>
</comment>
<evidence type="ECO:0000313" key="2">
    <source>
        <dbReference type="EMBL" id="ODN29725.1"/>
    </source>
</evidence>
<dbReference type="RefSeq" id="WP_069293903.1">
    <property type="nucleotide sequence ID" value="NZ_CP140110.1"/>
</dbReference>
<evidence type="ECO:0000313" key="3">
    <source>
        <dbReference type="Proteomes" id="UP000094570"/>
    </source>
</evidence>
<dbReference type="InterPro" id="IPR050266">
    <property type="entry name" value="AB_hydrolase_sf"/>
</dbReference>
<dbReference type="InterPro" id="IPR029058">
    <property type="entry name" value="AB_hydrolase_fold"/>
</dbReference>
<dbReference type="Gene3D" id="3.40.50.1820">
    <property type="entry name" value="alpha/beta hydrolase"/>
    <property type="match status" value="1"/>
</dbReference>
<sequence length="271" mass="30750">MPHVSVNGVRIFYELRGNPNSKEVVAFFNGVIASVGSWAQYVPVFEHMGFKILLHDFKGQLLSDKPAGPYTFKEHAAEARVLMEQLGIECVHLVGTSYGGEVALRFAIDYPEMVKTLCVIDSASELDRLMMSFIESWRTLALDGEPEKFYWGVVPTLYSSEYLAREFDTVKKRAELFKNVLQDYFYGQVQLYETFLTDLKLTPELHKIKCPTLVICGEKDILKPPKFSKIISDQIVGSEFVIVPDAGHVLIYEKPEVLKTLLVGFIFKHVV</sequence>
<feature type="domain" description="AB hydrolase-1" evidence="1">
    <location>
        <begin position="24"/>
        <end position="255"/>
    </location>
</feature>
<dbReference type="InterPro" id="IPR000073">
    <property type="entry name" value="AB_hydrolase_1"/>
</dbReference>
<organism evidence="2 3">
    <name type="scientific">Fervidobacterium thailandense</name>
    <dbReference type="NCBI Taxonomy" id="1008305"/>
    <lineage>
        <taxon>Bacteria</taxon>
        <taxon>Thermotogati</taxon>
        <taxon>Thermotogota</taxon>
        <taxon>Thermotogae</taxon>
        <taxon>Thermotogales</taxon>
        <taxon>Fervidobacteriaceae</taxon>
        <taxon>Fervidobacterium</taxon>
    </lineage>
</organism>
<evidence type="ECO:0000259" key="1">
    <source>
        <dbReference type="Pfam" id="PF00561"/>
    </source>
</evidence>
<dbReference type="Proteomes" id="UP000094570">
    <property type="component" value="Unassembled WGS sequence"/>
</dbReference>
<dbReference type="PRINTS" id="PR00111">
    <property type="entry name" value="ABHYDROLASE"/>
</dbReference>
<gene>
    <name evidence="2" type="ORF">A4H02_09260</name>
</gene>
<keyword evidence="3" id="KW-1185">Reference proteome</keyword>
<keyword evidence="2" id="KW-0378">Hydrolase</keyword>
<accession>A0A1E3G0H7</accession>